<evidence type="ECO:0000256" key="1">
    <source>
        <dbReference type="SAM" id="MobiDB-lite"/>
    </source>
</evidence>
<feature type="compositionally biased region" description="Pro residues" evidence="1">
    <location>
        <begin position="20"/>
        <end position="30"/>
    </location>
</feature>
<name>A0AAV7NKN1_PLEWA</name>
<gene>
    <name evidence="2" type="ORF">NDU88_004813</name>
</gene>
<dbReference type="Proteomes" id="UP001066276">
    <property type="component" value="Chromosome 8"/>
</dbReference>
<keyword evidence="3" id="KW-1185">Reference proteome</keyword>
<sequence length="140" mass="14719">MARSATHRFHRLRGHSWALGPPPEPAPPRGDPSGVPRRSTPSALTPLRASAQREAAASAALSGLRARAQQRAGFAPRHSPWSPRGSAPSWPLPPAQSLRTDLGRPGEGTISSTFSPAPPEREVQACAISGSLATPKCEIL</sequence>
<reference evidence="2" key="1">
    <citation type="journal article" date="2022" name="bioRxiv">
        <title>Sequencing and chromosome-scale assembly of the giantPleurodeles waltlgenome.</title>
        <authorList>
            <person name="Brown T."/>
            <person name="Elewa A."/>
            <person name="Iarovenko S."/>
            <person name="Subramanian E."/>
            <person name="Araus A.J."/>
            <person name="Petzold A."/>
            <person name="Susuki M."/>
            <person name="Suzuki K.-i.T."/>
            <person name="Hayashi T."/>
            <person name="Toyoda A."/>
            <person name="Oliveira C."/>
            <person name="Osipova E."/>
            <person name="Leigh N.D."/>
            <person name="Simon A."/>
            <person name="Yun M.H."/>
        </authorList>
    </citation>
    <scope>NUCLEOTIDE SEQUENCE</scope>
    <source>
        <strain evidence="2">20211129_DDA</strain>
        <tissue evidence="2">Liver</tissue>
    </source>
</reference>
<accession>A0AAV7NKN1</accession>
<organism evidence="2 3">
    <name type="scientific">Pleurodeles waltl</name>
    <name type="common">Iberian ribbed newt</name>
    <dbReference type="NCBI Taxonomy" id="8319"/>
    <lineage>
        <taxon>Eukaryota</taxon>
        <taxon>Metazoa</taxon>
        <taxon>Chordata</taxon>
        <taxon>Craniata</taxon>
        <taxon>Vertebrata</taxon>
        <taxon>Euteleostomi</taxon>
        <taxon>Amphibia</taxon>
        <taxon>Batrachia</taxon>
        <taxon>Caudata</taxon>
        <taxon>Salamandroidea</taxon>
        <taxon>Salamandridae</taxon>
        <taxon>Pleurodelinae</taxon>
        <taxon>Pleurodeles</taxon>
    </lineage>
</organism>
<dbReference type="AlphaFoldDB" id="A0AAV7NKN1"/>
<feature type="compositionally biased region" description="Basic residues" evidence="1">
    <location>
        <begin position="1"/>
        <end position="14"/>
    </location>
</feature>
<dbReference type="EMBL" id="JANPWB010000012">
    <property type="protein sequence ID" value="KAJ1116607.1"/>
    <property type="molecule type" value="Genomic_DNA"/>
</dbReference>
<evidence type="ECO:0000313" key="2">
    <source>
        <dbReference type="EMBL" id="KAJ1116607.1"/>
    </source>
</evidence>
<proteinExistence type="predicted"/>
<feature type="region of interest" description="Disordered" evidence="1">
    <location>
        <begin position="1"/>
        <end position="120"/>
    </location>
</feature>
<evidence type="ECO:0000313" key="3">
    <source>
        <dbReference type="Proteomes" id="UP001066276"/>
    </source>
</evidence>
<feature type="compositionally biased region" description="Low complexity" evidence="1">
    <location>
        <begin position="47"/>
        <end position="72"/>
    </location>
</feature>
<comment type="caution">
    <text evidence="2">The sequence shown here is derived from an EMBL/GenBank/DDBJ whole genome shotgun (WGS) entry which is preliminary data.</text>
</comment>
<protein>
    <submittedName>
        <fullName evidence="2">Uncharacterized protein</fullName>
    </submittedName>
</protein>